<dbReference type="SUPFAM" id="SSF52317">
    <property type="entry name" value="Class I glutamine amidotransferase-like"/>
    <property type="match status" value="1"/>
</dbReference>
<sequence>MSLLSPLFLFALLGIALPIWLHRLQTNATEREKFSSIMFMEQSQQRVHIQRQLKYLLLMALRILFLVLLVLAFTKPVFFVAPDAAVTEDTTHHVIVLDTSFSMREGGSFDQAIALAEGLIDNMGTDDIASLYTASGSVETITAATADTAVIRGSLNDLSPDNGRLDIGAMVTALDSLIASSQANFIIHFISDYQQSGQAVRFADMIPDVINGRPVTLNIHQVKTQNIANWSVASVEITAVDTVRIGLKNNSDADQSAEKTVTLSINDLTQQNLTETFAAPADGISYLTFENVLFEEGDNRLDVNVSPNDSFPEDDIRHTVFDNSPPAPVILLSADPESLAVTYITTALETAPRGYEVELQNINDFDPRILQRYPWIVIDDIGAVNESLAQELQRYVDGGGAILAAVGERTLGQTSIPVGGQTIDGGLTFNRNTAYSIQRVNTAHPVLDGSVGWNNLAISRVLPIETDDTSNVLINLNDDIPFLIERNIGLGRFLLLNTDLNNTWSDLPVKPVFVSFIAEAARHLSNEELLVKEQTINSFLQLGQNGGASGQVYAPSGDSLLSLADTTQAQSIQLTETGYYRIVTLGRDILVAVNPDARESDLNIMDAQTLQNWETMVAGSARSMEFVDGIAVSIAEEESVAVEIWRVLLILLAVIVLTESLLGNRYLRFNTGNTSL</sequence>
<evidence type="ECO:0000259" key="2">
    <source>
        <dbReference type="Pfam" id="PF07584"/>
    </source>
</evidence>
<feature type="transmembrane region" description="Helical" evidence="1">
    <location>
        <begin position="55"/>
        <end position="73"/>
    </location>
</feature>
<reference evidence="5" key="1">
    <citation type="submission" date="2017-08" db="EMBL/GenBank/DDBJ databases">
        <title>A dynamic microbial community with high functional redundancy inhabits the cold, oxic subseafloor aquifer.</title>
        <authorList>
            <person name="Tully B.J."/>
            <person name="Wheat C.G."/>
            <person name="Glazer B.T."/>
            <person name="Huber J.A."/>
        </authorList>
    </citation>
    <scope>NUCLEOTIDE SEQUENCE [LARGE SCALE GENOMIC DNA]</scope>
</reference>
<feature type="domain" description="Aerotolerance regulator N-terminal" evidence="2">
    <location>
        <begin position="1"/>
        <end position="76"/>
    </location>
</feature>
<evidence type="ECO:0000259" key="3">
    <source>
        <dbReference type="Pfam" id="PF13519"/>
    </source>
</evidence>
<dbReference type="InterPro" id="IPR002035">
    <property type="entry name" value="VWF_A"/>
</dbReference>
<dbReference type="Gene3D" id="3.40.50.410">
    <property type="entry name" value="von Willebrand factor, type A domain"/>
    <property type="match status" value="1"/>
</dbReference>
<dbReference type="Pfam" id="PF07584">
    <property type="entry name" value="BatA"/>
    <property type="match status" value="1"/>
</dbReference>
<keyword evidence="1" id="KW-0472">Membrane</keyword>
<feature type="domain" description="VWFA" evidence="3">
    <location>
        <begin position="94"/>
        <end position="192"/>
    </location>
</feature>
<dbReference type="Proteomes" id="UP000228987">
    <property type="component" value="Unassembled WGS sequence"/>
</dbReference>
<dbReference type="InterPro" id="IPR011933">
    <property type="entry name" value="Double_TM_dom"/>
</dbReference>
<protein>
    <recommendedName>
        <fullName evidence="6">VWFA domain-containing protein</fullName>
    </recommendedName>
</protein>
<dbReference type="Gene3D" id="3.40.50.880">
    <property type="match status" value="1"/>
</dbReference>
<dbReference type="EMBL" id="NVWI01000001">
    <property type="protein sequence ID" value="PCJ43464.1"/>
    <property type="molecule type" value="Genomic_DNA"/>
</dbReference>
<dbReference type="Pfam" id="PF13519">
    <property type="entry name" value="VWA_2"/>
    <property type="match status" value="1"/>
</dbReference>
<organism evidence="4 5">
    <name type="scientific">SAR86 cluster bacterium</name>
    <dbReference type="NCBI Taxonomy" id="2030880"/>
    <lineage>
        <taxon>Bacteria</taxon>
        <taxon>Pseudomonadati</taxon>
        <taxon>Pseudomonadota</taxon>
        <taxon>Gammaproteobacteria</taxon>
        <taxon>SAR86 cluster</taxon>
    </lineage>
</organism>
<evidence type="ECO:0000256" key="1">
    <source>
        <dbReference type="SAM" id="Phobius"/>
    </source>
</evidence>
<comment type="caution">
    <text evidence="4">The sequence shown here is derived from an EMBL/GenBank/DDBJ whole genome shotgun (WGS) entry which is preliminary data.</text>
</comment>
<dbReference type="InterPro" id="IPR036465">
    <property type="entry name" value="vWFA_dom_sf"/>
</dbReference>
<accession>A0A2A5CHU9</accession>
<dbReference type="PANTHER" id="PTHR37464">
    <property type="entry name" value="BLL2463 PROTEIN"/>
    <property type="match status" value="1"/>
</dbReference>
<dbReference type="InterPro" id="IPR024163">
    <property type="entry name" value="Aerotolerance_reg_N"/>
</dbReference>
<evidence type="ECO:0000313" key="5">
    <source>
        <dbReference type="Proteomes" id="UP000228987"/>
    </source>
</evidence>
<keyword evidence="1" id="KW-0812">Transmembrane</keyword>
<name>A0A2A5CHU9_9GAMM</name>
<dbReference type="NCBIfam" id="TIGR02226">
    <property type="entry name" value="two_anch"/>
    <property type="match status" value="1"/>
</dbReference>
<proteinExistence type="predicted"/>
<keyword evidence="1" id="KW-1133">Transmembrane helix</keyword>
<dbReference type="InterPro" id="IPR029062">
    <property type="entry name" value="Class_I_gatase-like"/>
</dbReference>
<dbReference type="AlphaFoldDB" id="A0A2A5CHU9"/>
<dbReference type="SUPFAM" id="SSF53300">
    <property type="entry name" value="vWA-like"/>
    <property type="match status" value="1"/>
</dbReference>
<gene>
    <name evidence="4" type="ORF">COA71_00910</name>
</gene>
<evidence type="ECO:0000313" key="4">
    <source>
        <dbReference type="EMBL" id="PCJ43464.1"/>
    </source>
</evidence>
<dbReference type="PANTHER" id="PTHR37464:SF1">
    <property type="entry name" value="BLL2463 PROTEIN"/>
    <property type="match status" value="1"/>
</dbReference>
<evidence type="ECO:0008006" key="6">
    <source>
        <dbReference type="Google" id="ProtNLM"/>
    </source>
</evidence>
<feature type="transmembrane region" description="Helical" evidence="1">
    <location>
        <begin position="6"/>
        <end position="24"/>
    </location>
</feature>